<dbReference type="Proteomes" id="UP000186218">
    <property type="component" value="Unassembled WGS sequence"/>
</dbReference>
<keyword evidence="1" id="KW-1133">Transmembrane helix</keyword>
<reference evidence="2 3" key="1">
    <citation type="submission" date="2017-01" db="EMBL/GenBank/DDBJ databases">
        <authorList>
            <person name="Mah S.A."/>
            <person name="Swanson W.J."/>
            <person name="Moy G.W."/>
            <person name="Vacquier V.D."/>
        </authorList>
    </citation>
    <scope>NUCLEOTIDE SEQUENCE [LARGE SCALE GENOMIC DNA]</scope>
    <source>
        <strain evidence="2 3">CPCC 203464</strain>
    </source>
</reference>
<evidence type="ECO:0000256" key="1">
    <source>
        <dbReference type="SAM" id="Phobius"/>
    </source>
</evidence>
<name>A0A1N7F5R3_9NOCA</name>
<protein>
    <submittedName>
        <fullName evidence="2">Uncharacterized protein</fullName>
    </submittedName>
</protein>
<evidence type="ECO:0000313" key="2">
    <source>
        <dbReference type="EMBL" id="SIR95606.1"/>
    </source>
</evidence>
<keyword evidence="1" id="KW-0812">Transmembrane</keyword>
<proteinExistence type="predicted"/>
<feature type="transmembrane region" description="Helical" evidence="1">
    <location>
        <begin position="63"/>
        <end position="82"/>
    </location>
</feature>
<organism evidence="2 3">
    <name type="scientific">Williamsia sterculiae</name>
    <dbReference type="NCBI Taxonomy" id="1344003"/>
    <lineage>
        <taxon>Bacteria</taxon>
        <taxon>Bacillati</taxon>
        <taxon>Actinomycetota</taxon>
        <taxon>Actinomycetes</taxon>
        <taxon>Mycobacteriales</taxon>
        <taxon>Nocardiaceae</taxon>
        <taxon>Williamsia</taxon>
    </lineage>
</organism>
<sequence length="90" mass="9653">MTTTRGPRTGTVLPLHSRGSTVVAYVAVAYAMVMGFVLTLVYASIEHGRPFATVDIINSSASHWVWASLAAIGIGSVLTVAARRTRHSRR</sequence>
<accession>A0A1N7F5R3</accession>
<dbReference type="AlphaFoldDB" id="A0A1N7F5R3"/>
<dbReference type="EMBL" id="FTNT01000004">
    <property type="protein sequence ID" value="SIR95606.1"/>
    <property type="molecule type" value="Genomic_DNA"/>
</dbReference>
<feature type="transmembrane region" description="Helical" evidence="1">
    <location>
        <begin position="21"/>
        <end position="43"/>
    </location>
</feature>
<keyword evidence="3" id="KW-1185">Reference proteome</keyword>
<dbReference type="RefSeq" id="WP_076478695.1">
    <property type="nucleotide sequence ID" value="NZ_FTNT01000004.1"/>
</dbReference>
<gene>
    <name evidence="2" type="ORF">SAMN05445060_1829</name>
</gene>
<evidence type="ECO:0000313" key="3">
    <source>
        <dbReference type="Proteomes" id="UP000186218"/>
    </source>
</evidence>
<keyword evidence="1" id="KW-0472">Membrane</keyword>